<protein>
    <recommendedName>
        <fullName evidence="3">Reverse transcriptase zinc-binding domain-containing protein</fullName>
    </recommendedName>
</protein>
<evidence type="ECO:0000313" key="2">
    <source>
        <dbReference type="Proteomes" id="UP000215914"/>
    </source>
</evidence>
<proteinExistence type="predicted"/>
<comment type="caution">
    <text evidence="1">The sequence shown here is derived from an EMBL/GenBank/DDBJ whole genome shotgun (WGS) entry which is preliminary data.</text>
</comment>
<evidence type="ECO:0000313" key="1">
    <source>
        <dbReference type="EMBL" id="KAF5783147.1"/>
    </source>
</evidence>
<name>A0A9K3HR80_HELAN</name>
<dbReference type="Gramene" id="mRNA:HanXRQr2_Chr11g0504551">
    <property type="protein sequence ID" value="CDS:HanXRQr2_Chr11g0504551.1"/>
    <property type="gene ID" value="HanXRQr2_Chr11g0504551"/>
</dbReference>
<gene>
    <name evidence="1" type="ORF">HanXRQr2_Chr11g0504551</name>
</gene>
<reference evidence="1" key="1">
    <citation type="journal article" date="2017" name="Nature">
        <title>The sunflower genome provides insights into oil metabolism, flowering and Asterid evolution.</title>
        <authorList>
            <person name="Badouin H."/>
            <person name="Gouzy J."/>
            <person name="Grassa C.J."/>
            <person name="Murat F."/>
            <person name="Staton S.E."/>
            <person name="Cottret L."/>
            <person name="Lelandais-Briere C."/>
            <person name="Owens G.L."/>
            <person name="Carrere S."/>
            <person name="Mayjonade B."/>
            <person name="Legrand L."/>
            <person name="Gill N."/>
            <person name="Kane N.C."/>
            <person name="Bowers J.E."/>
            <person name="Hubner S."/>
            <person name="Bellec A."/>
            <person name="Berard A."/>
            <person name="Berges H."/>
            <person name="Blanchet N."/>
            <person name="Boniface M.C."/>
            <person name="Brunel D."/>
            <person name="Catrice O."/>
            <person name="Chaidir N."/>
            <person name="Claudel C."/>
            <person name="Donnadieu C."/>
            <person name="Faraut T."/>
            <person name="Fievet G."/>
            <person name="Helmstetter N."/>
            <person name="King M."/>
            <person name="Knapp S.J."/>
            <person name="Lai Z."/>
            <person name="Le Paslier M.C."/>
            <person name="Lippi Y."/>
            <person name="Lorenzon L."/>
            <person name="Mandel J.R."/>
            <person name="Marage G."/>
            <person name="Marchand G."/>
            <person name="Marquand E."/>
            <person name="Bret-Mestries E."/>
            <person name="Morien E."/>
            <person name="Nambeesan S."/>
            <person name="Nguyen T."/>
            <person name="Pegot-Espagnet P."/>
            <person name="Pouilly N."/>
            <person name="Raftis F."/>
            <person name="Sallet E."/>
            <person name="Schiex T."/>
            <person name="Thomas J."/>
            <person name="Vandecasteele C."/>
            <person name="Vares D."/>
            <person name="Vear F."/>
            <person name="Vautrin S."/>
            <person name="Crespi M."/>
            <person name="Mangin B."/>
            <person name="Burke J.M."/>
            <person name="Salse J."/>
            <person name="Munos S."/>
            <person name="Vincourt P."/>
            <person name="Rieseberg L.H."/>
            <person name="Langlade N.B."/>
        </authorList>
    </citation>
    <scope>NUCLEOTIDE SEQUENCE</scope>
    <source>
        <tissue evidence="1">Leaves</tissue>
    </source>
</reference>
<dbReference type="EMBL" id="MNCJ02000326">
    <property type="protein sequence ID" value="KAF5783147.1"/>
    <property type="molecule type" value="Genomic_DNA"/>
</dbReference>
<dbReference type="Proteomes" id="UP000215914">
    <property type="component" value="Unassembled WGS sequence"/>
</dbReference>
<accession>A0A9K3HR80</accession>
<dbReference type="AlphaFoldDB" id="A0A9K3HR80"/>
<keyword evidence="2" id="KW-1185">Reference proteome</keyword>
<reference evidence="1" key="2">
    <citation type="submission" date="2020-06" db="EMBL/GenBank/DDBJ databases">
        <title>Helianthus annuus Genome sequencing and assembly Release 2.</title>
        <authorList>
            <person name="Gouzy J."/>
            <person name="Langlade N."/>
            <person name="Munos S."/>
        </authorList>
    </citation>
    <scope>NUCLEOTIDE SEQUENCE</scope>
    <source>
        <tissue evidence="1">Leaves</tissue>
    </source>
</reference>
<evidence type="ECO:0008006" key="3">
    <source>
        <dbReference type="Google" id="ProtNLM"/>
    </source>
</evidence>
<sequence length="118" mass="13666">MNALANRGIPIQNSLCTLCGVLDESADHVLVRCMFAHMVRQRLFWRMKVPTGRKFDSVGELLQSVNGLGLSSHKRKVIHAVYLLALWRVLFWRNQRTEVHRYTQLLKKKANIVRLVKA</sequence>
<organism evidence="1 2">
    <name type="scientific">Helianthus annuus</name>
    <name type="common">Common sunflower</name>
    <dbReference type="NCBI Taxonomy" id="4232"/>
    <lineage>
        <taxon>Eukaryota</taxon>
        <taxon>Viridiplantae</taxon>
        <taxon>Streptophyta</taxon>
        <taxon>Embryophyta</taxon>
        <taxon>Tracheophyta</taxon>
        <taxon>Spermatophyta</taxon>
        <taxon>Magnoliopsida</taxon>
        <taxon>eudicotyledons</taxon>
        <taxon>Gunneridae</taxon>
        <taxon>Pentapetalae</taxon>
        <taxon>asterids</taxon>
        <taxon>campanulids</taxon>
        <taxon>Asterales</taxon>
        <taxon>Asteraceae</taxon>
        <taxon>Asteroideae</taxon>
        <taxon>Heliantheae alliance</taxon>
        <taxon>Heliantheae</taxon>
        <taxon>Helianthus</taxon>
    </lineage>
</organism>